<proteinExistence type="predicted"/>
<dbReference type="AlphaFoldDB" id="A0AA40FKR8"/>
<evidence type="ECO:0000256" key="1">
    <source>
        <dbReference type="SAM" id="MobiDB-lite"/>
    </source>
</evidence>
<feature type="compositionally biased region" description="Basic residues" evidence="1">
    <location>
        <begin position="79"/>
        <end position="90"/>
    </location>
</feature>
<feature type="region of interest" description="Disordered" evidence="1">
    <location>
        <begin position="75"/>
        <end position="120"/>
    </location>
</feature>
<gene>
    <name evidence="2" type="ORF">K0M31_010718</name>
</gene>
<comment type="caution">
    <text evidence="2">The sequence shown here is derived from an EMBL/GenBank/DDBJ whole genome shotgun (WGS) entry which is preliminary data.</text>
</comment>
<sequence length="120" mass="13665">MKLSSTSSAFDPNSTENRMCAEYREQKKFFYYEEIQIPITLGGGEQQISGNYREPEFSVRGCFPGWCALTEHKSATRGWKGKNRRSKPARGRPPARERSRTSVPRKPLVADKQLVRGLPS</sequence>
<organism evidence="2 3">
    <name type="scientific">Melipona bicolor</name>
    <dbReference type="NCBI Taxonomy" id="60889"/>
    <lineage>
        <taxon>Eukaryota</taxon>
        <taxon>Metazoa</taxon>
        <taxon>Ecdysozoa</taxon>
        <taxon>Arthropoda</taxon>
        <taxon>Hexapoda</taxon>
        <taxon>Insecta</taxon>
        <taxon>Pterygota</taxon>
        <taxon>Neoptera</taxon>
        <taxon>Endopterygota</taxon>
        <taxon>Hymenoptera</taxon>
        <taxon>Apocrita</taxon>
        <taxon>Aculeata</taxon>
        <taxon>Apoidea</taxon>
        <taxon>Anthophila</taxon>
        <taxon>Apidae</taxon>
        <taxon>Melipona</taxon>
    </lineage>
</organism>
<protein>
    <submittedName>
        <fullName evidence="2">Uncharacterized protein</fullName>
    </submittedName>
</protein>
<dbReference type="Proteomes" id="UP001177670">
    <property type="component" value="Unassembled WGS sequence"/>
</dbReference>
<accession>A0AA40FKR8</accession>
<evidence type="ECO:0000313" key="3">
    <source>
        <dbReference type="Proteomes" id="UP001177670"/>
    </source>
</evidence>
<evidence type="ECO:0000313" key="2">
    <source>
        <dbReference type="EMBL" id="KAK1120934.1"/>
    </source>
</evidence>
<keyword evidence="3" id="KW-1185">Reference proteome</keyword>
<dbReference type="EMBL" id="JAHYIQ010000028">
    <property type="protein sequence ID" value="KAK1120934.1"/>
    <property type="molecule type" value="Genomic_DNA"/>
</dbReference>
<reference evidence="2" key="1">
    <citation type="submission" date="2021-10" db="EMBL/GenBank/DDBJ databases">
        <title>Melipona bicolor Genome sequencing and assembly.</title>
        <authorList>
            <person name="Araujo N.S."/>
            <person name="Arias M.C."/>
        </authorList>
    </citation>
    <scope>NUCLEOTIDE SEQUENCE</scope>
    <source>
        <strain evidence="2">USP_2M_L1-L4_2017</strain>
        <tissue evidence="2">Whole body</tissue>
    </source>
</reference>
<name>A0AA40FKR8_9HYME</name>